<dbReference type="EMBL" id="LSYV01000024">
    <property type="protein sequence ID" value="KXZ49070.1"/>
    <property type="molecule type" value="Genomic_DNA"/>
</dbReference>
<evidence type="ECO:0000313" key="10">
    <source>
        <dbReference type="EMBL" id="KXZ49070.1"/>
    </source>
</evidence>
<keyword evidence="3 6" id="KW-0812">Transmembrane</keyword>
<keyword evidence="4 8" id="KW-1133">Transmembrane helix</keyword>
<keyword evidence="11" id="KW-1185">Reference proteome</keyword>
<dbReference type="GO" id="GO:0032979">
    <property type="term" value="P:protein insertion into mitochondrial inner membrane from matrix"/>
    <property type="evidence" value="ECO:0007669"/>
    <property type="project" value="TreeGrafter"/>
</dbReference>
<evidence type="ECO:0000259" key="9">
    <source>
        <dbReference type="Pfam" id="PF02096"/>
    </source>
</evidence>
<dbReference type="OrthoDB" id="2148490at2759"/>
<dbReference type="GO" id="GO:0032977">
    <property type="term" value="F:membrane insertase activity"/>
    <property type="evidence" value="ECO:0007669"/>
    <property type="project" value="InterPro"/>
</dbReference>
<comment type="caution">
    <text evidence="10">The sequence shown here is derived from an EMBL/GenBank/DDBJ whole genome shotgun (WGS) entry which is preliminary data.</text>
</comment>
<dbReference type="InterPro" id="IPR028055">
    <property type="entry name" value="YidC/Oxa/ALB_C"/>
</dbReference>
<name>A0A150GI78_GONPE</name>
<feature type="transmembrane region" description="Helical" evidence="8">
    <location>
        <begin position="206"/>
        <end position="226"/>
    </location>
</feature>
<evidence type="ECO:0000256" key="8">
    <source>
        <dbReference type="SAM" id="Phobius"/>
    </source>
</evidence>
<feature type="compositionally biased region" description="Polar residues" evidence="7">
    <location>
        <begin position="46"/>
        <end position="61"/>
    </location>
</feature>
<comment type="subcellular location">
    <subcellularLocation>
        <location evidence="1 6">Membrane</location>
        <topology evidence="1 6">Multi-pass membrane protein</topology>
    </subcellularLocation>
</comment>
<gene>
    <name evidence="10" type="ORF">GPECTOR_23g155</name>
</gene>
<keyword evidence="5 8" id="KW-0472">Membrane</keyword>
<dbReference type="PANTHER" id="PTHR12428:SF65">
    <property type="entry name" value="CYTOCHROME C OXIDASE ASSEMBLY PROTEIN COX18, MITOCHONDRIAL"/>
    <property type="match status" value="1"/>
</dbReference>
<dbReference type="AlphaFoldDB" id="A0A150GI78"/>
<comment type="similarity">
    <text evidence="6">Belongs to the OXA1/ALB3/YidC family.</text>
</comment>
<evidence type="ECO:0000256" key="4">
    <source>
        <dbReference type="ARBA" id="ARBA00022989"/>
    </source>
</evidence>
<dbReference type="Proteomes" id="UP000075714">
    <property type="component" value="Unassembled WGS sequence"/>
</dbReference>
<dbReference type="InterPro" id="IPR001708">
    <property type="entry name" value="YidC/ALB3/OXA1/COX18"/>
</dbReference>
<sequence>MGMESLIQRLNSEHRQQQSGGSSWHHQHSSSWGGLRYKSTKAAAAPSQSATQDDVATSSGAELTTPPEFFPLPESSSMEVVSAIHQACDALERASIAGAKADAFFSASWCISGLQAVHEALGSPWWVSILIFNISLRCCTFPLMVLAQKGSAKMMEFNHNLLHAKKLQEAAMKATSQEEHQRLFKAFRTEYTKQVSKHGDPVKQALVVPGIMLLNGGVFISIFNGISKLMDSKAPSLTTGGAFWFGDLTVPDPLFGLPVMCTLVTLAMVEYGINLTGDAGPMPAERQSMQQGLKWFLRVMALMFLPAGNYVAAGTALLWVSNTGFGVGQGLLLRSAWFRSRVGLPSMEALREMNARVLEANAAAGGPAGPAPSPFSPKATDAQAAAAAAPLLFNQPPQGPRR</sequence>
<accession>A0A150GI78</accession>
<evidence type="ECO:0000256" key="2">
    <source>
        <dbReference type="ARBA" id="ARBA00010583"/>
    </source>
</evidence>
<evidence type="ECO:0000256" key="6">
    <source>
        <dbReference type="RuleBase" id="RU003945"/>
    </source>
</evidence>
<feature type="transmembrane region" description="Helical" evidence="8">
    <location>
        <begin position="295"/>
        <end position="312"/>
    </location>
</feature>
<feature type="compositionally biased region" description="Low complexity" evidence="7">
    <location>
        <begin position="17"/>
        <end position="34"/>
    </location>
</feature>
<feature type="region of interest" description="Disordered" evidence="7">
    <location>
        <begin position="363"/>
        <end position="384"/>
    </location>
</feature>
<dbReference type="STRING" id="33097.A0A150GI78"/>
<feature type="region of interest" description="Disordered" evidence="7">
    <location>
        <begin position="1"/>
        <end position="68"/>
    </location>
</feature>
<feature type="domain" description="Membrane insertase YidC/Oxa/ALB C-terminal" evidence="9">
    <location>
        <begin position="125"/>
        <end position="333"/>
    </location>
</feature>
<evidence type="ECO:0000256" key="3">
    <source>
        <dbReference type="ARBA" id="ARBA00022692"/>
    </source>
</evidence>
<feature type="transmembrane region" description="Helical" evidence="8">
    <location>
        <begin position="254"/>
        <end position="274"/>
    </location>
</feature>
<proteinExistence type="inferred from homology"/>
<evidence type="ECO:0000256" key="5">
    <source>
        <dbReference type="ARBA" id="ARBA00023136"/>
    </source>
</evidence>
<reference evidence="11" key="1">
    <citation type="journal article" date="2016" name="Nat. Commun.">
        <title>The Gonium pectorale genome demonstrates co-option of cell cycle regulation during the evolution of multicellularity.</title>
        <authorList>
            <person name="Hanschen E.R."/>
            <person name="Marriage T.N."/>
            <person name="Ferris P.J."/>
            <person name="Hamaji T."/>
            <person name="Toyoda A."/>
            <person name="Fujiyama A."/>
            <person name="Neme R."/>
            <person name="Noguchi H."/>
            <person name="Minakuchi Y."/>
            <person name="Suzuki M."/>
            <person name="Kawai-Toyooka H."/>
            <person name="Smith D.R."/>
            <person name="Sparks H."/>
            <person name="Anderson J."/>
            <person name="Bakaric R."/>
            <person name="Luria V."/>
            <person name="Karger A."/>
            <person name="Kirschner M.W."/>
            <person name="Durand P.M."/>
            <person name="Michod R.E."/>
            <person name="Nozaki H."/>
            <person name="Olson B.J."/>
        </authorList>
    </citation>
    <scope>NUCLEOTIDE SEQUENCE [LARGE SCALE GENOMIC DNA]</scope>
    <source>
        <strain evidence="11">NIES-2863</strain>
    </source>
</reference>
<organism evidence="10 11">
    <name type="scientific">Gonium pectorale</name>
    <name type="common">Green alga</name>
    <dbReference type="NCBI Taxonomy" id="33097"/>
    <lineage>
        <taxon>Eukaryota</taxon>
        <taxon>Viridiplantae</taxon>
        <taxon>Chlorophyta</taxon>
        <taxon>core chlorophytes</taxon>
        <taxon>Chlorophyceae</taxon>
        <taxon>CS clade</taxon>
        <taxon>Chlamydomonadales</taxon>
        <taxon>Volvocaceae</taxon>
        <taxon>Gonium</taxon>
    </lineage>
</organism>
<evidence type="ECO:0000256" key="1">
    <source>
        <dbReference type="ARBA" id="ARBA00004141"/>
    </source>
</evidence>
<protein>
    <recommendedName>
        <fullName evidence="9">Membrane insertase YidC/Oxa/ALB C-terminal domain-containing protein</fullName>
    </recommendedName>
</protein>
<evidence type="ECO:0000313" key="11">
    <source>
        <dbReference type="Proteomes" id="UP000075714"/>
    </source>
</evidence>
<dbReference type="Pfam" id="PF02096">
    <property type="entry name" value="60KD_IMP"/>
    <property type="match status" value="1"/>
</dbReference>
<comment type="similarity">
    <text evidence="2">Belongs to the OXA1/ALB3/YidC (TC 2.A.9.2) family.</text>
</comment>
<evidence type="ECO:0000256" key="7">
    <source>
        <dbReference type="SAM" id="MobiDB-lite"/>
    </source>
</evidence>
<dbReference type="GO" id="GO:0005743">
    <property type="term" value="C:mitochondrial inner membrane"/>
    <property type="evidence" value="ECO:0007669"/>
    <property type="project" value="TreeGrafter"/>
</dbReference>
<dbReference type="PANTHER" id="PTHR12428">
    <property type="entry name" value="OXA1"/>
    <property type="match status" value="1"/>
</dbReference>
<feature type="transmembrane region" description="Helical" evidence="8">
    <location>
        <begin position="125"/>
        <end position="147"/>
    </location>
</feature>
<dbReference type="CDD" id="cd20069">
    <property type="entry name" value="5TM_Oxa1-like"/>
    <property type="match status" value="1"/>
</dbReference>